<dbReference type="PANTHER" id="PTHR48461:SF1">
    <property type="entry name" value="MULTICOPPER OXIDASE LPR1-LIKE"/>
    <property type="match status" value="1"/>
</dbReference>
<evidence type="ECO:0000256" key="11">
    <source>
        <dbReference type="ARBA" id="ARBA00037077"/>
    </source>
</evidence>
<evidence type="ECO:0000256" key="9">
    <source>
        <dbReference type="ARBA" id="ARBA00023136"/>
    </source>
</evidence>
<evidence type="ECO:0000256" key="6">
    <source>
        <dbReference type="ARBA" id="ARBA00022824"/>
    </source>
</evidence>
<accession>A0A9Q0CB88</accession>
<dbReference type="PANTHER" id="PTHR48461">
    <property type="entry name" value="MULTICOPPER OXIDASE LPR1-LIKE"/>
    <property type="match status" value="1"/>
</dbReference>
<dbReference type="CDD" id="cd13844">
    <property type="entry name" value="CuRO_1_BOD_CotA_like"/>
    <property type="match status" value="1"/>
</dbReference>
<dbReference type="InterPro" id="IPR052152">
    <property type="entry name" value="LPR1/LPR2"/>
</dbReference>
<feature type="signal peptide" evidence="12">
    <location>
        <begin position="1"/>
        <end position="24"/>
    </location>
</feature>
<keyword evidence="15" id="KW-1185">Reference proteome</keyword>
<evidence type="ECO:0000256" key="10">
    <source>
        <dbReference type="ARBA" id="ARBA00023180"/>
    </source>
</evidence>
<keyword evidence="8" id="KW-0186">Copper</keyword>
<evidence type="ECO:0000256" key="8">
    <source>
        <dbReference type="ARBA" id="ARBA00023008"/>
    </source>
</evidence>
<evidence type="ECO:0000256" key="3">
    <source>
        <dbReference type="ARBA" id="ARBA00010609"/>
    </source>
</evidence>
<comment type="cofactor">
    <cofactor evidence="1">
        <name>Cu cation</name>
        <dbReference type="ChEBI" id="CHEBI:23378"/>
    </cofactor>
</comment>
<evidence type="ECO:0000256" key="5">
    <source>
        <dbReference type="ARBA" id="ARBA00022729"/>
    </source>
</evidence>
<dbReference type="Pfam" id="PF07731">
    <property type="entry name" value="Cu-oxidase_2"/>
    <property type="match status" value="1"/>
</dbReference>
<feature type="domain" description="Plastocyanin-like" evidence="13">
    <location>
        <begin position="411"/>
        <end position="570"/>
    </location>
</feature>
<keyword evidence="6" id="KW-0256">Endoplasmic reticulum</keyword>
<comment type="caution">
    <text evidence="14">The sequence shown here is derived from an EMBL/GenBank/DDBJ whole genome shotgun (WGS) entry which is preliminary data.</text>
</comment>
<comment type="similarity">
    <text evidence="3">Belongs to the multicopper oxidase family.</text>
</comment>
<sequence>MGMKHFVGLLYMAMVLVQLRGDSGDNLLDPSFIEMFVDELPQMPKIKGYEIKNGVPVAGNLTIGIYDTTWKFHRDLPPTRVFAYGTCKESATVPGPTIEALQGTPTYVTWLNFLPSQHFLPWDETLADIPPSGVPTVTHLHGGVQPPTSDGNSLAWFTASFAYTGPHFSSPVYYYPNFQLPGNLWYHDHAFGLTRVNLLSGLIGTYQITSPHLEDPLGLPSGPEYDHHLVIFDRDFRVDGSIYMNSTGNNPDIHPQWQPEYFGKAIIVNGKAWPFLTVTRRKYRFRILNASNARFLQLYLSKDSGLHFTHVGSDANYLRRPTVSRKFLQAPSEIADVIIDFSLSTSDEVILRNDANYPFPDGDPTDHITSTVMKFIIKPDKVQDPSWIPHTLLALPVPLPYEAAKTRYITMYEYTTDADEPTHLFLNAKSFKEPVTETPKEGTSEIWKIINLTGDNHPLHIHLGAFTVLEQRNMSDVEEFRTCMQDVYVNDVVKCGLEKHLTQNVFAIPKHERGWKNVFKMKPGNMTTILVRFKPLGPEAQYWFDVTAEPGYGYHCHILDHEDNEMMRPMKLVH</sequence>
<dbReference type="InterPro" id="IPR008972">
    <property type="entry name" value="Cupredoxin"/>
</dbReference>
<evidence type="ECO:0000256" key="7">
    <source>
        <dbReference type="ARBA" id="ARBA00023002"/>
    </source>
</evidence>
<evidence type="ECO:0000256" key="2">
    <source>
        <dbReference type="ARBA" id="ARBA00004406"/>
    </source>
</evidence>
<dbReference type="CDD" id="cd13868">
    <property type="entry name" value="CuRO_2_CotA_like"/>
    <property type="match status" value="1"/>
</dbReference>
<comment type="subcellular location">
    <subcellularLocation>
        <location evidence="2">Endoplasmic reticulum membrane</location>
        <topology evidence="2">Peripheral membrane protein</topology>
    </subcellularLocation>
</comment>
<dbReference type="AlphaFoldDB" id="A0A9Q0CB88"/>
<reference evidence="14" key="1">
    <citation type="journal article" date="2022" name="Cell">
        <title>Repeat-based holocentromeres influence genome architecture and karyotype evolution.</title>
        <authorList>
            <person name="Hofstatter P.G."/>
            <person name="Thangavel G."/>
            <person name="Lux T."/>
            <person name="Neumann P."/>
            <person name="Vondrak T."/>
            <person name="Novak P."/>
            <person name="Zhang M."/>
            <person name="Costa L."/>
            <person name="Castellani M."/>
            <person name="Scott A."/>
            <person name="Toegelov H."/>
            <person name="Fuchs J."/>
            <person name="Mata-Sucre Y."/>
            <person name="Dias Y."/>
            <person name="Vanzela A.L.L."/>
            <person name="Huettel B."/>
            <person name="Almeida C.C.S."/>
            <person name="Simkova H."/>
            <person name="Souza G."/>
            <person name="Pedrosa-Harand A."/>
            <person name="Macas J."/>
            <person name="Mayer K.F.X."/>
            <person name="Houben A."/>
            <person name="Marques A."/>
        </authorList>
    </citation>
    <scope>NUCLEOTIDE SEQUENCE</scope>
    <source>
        <strain evidence="14">RhyBre1mFocal</strain>
    </source>
</reference>
<protein>
    <recommendedName>
        <fullName evidence="13">Plastocyanin-like domain-containing protein</fullName>
    </recommendedName>
</protein>
<dbReference type="SUPFAM" id="SSF49503">
    <property type="entry name" value="Cupredoxins"/>
    <property type="match status" value="3"/>
</dbReference>
<dbReference type="Gene3D" id="2.60.40.420">
    <property type="entry name" value="Cupredoxins - blue copper proteins"/>
    <property type="match status" value="3"/>
</dbReference>
<keyword evidence="5 12" id="KW-0732">Signal</keyword>
<evidence type="ECO:0000256" key="4">
    <source>
        <dbReference type="ARBA" id="ARBA00022723"/>
    </source>
</evidence>
<keyword evidence="10" id="KW-0325">Glycoprotein</keyword>
<dbReference type="GO" id="GO:0016491">
    <property type="term" value="F:oxidoreductase activity"/>
    <property type="evidence" value="ECO:0007669"/>
    <property type="project" value="UniProtKB-KW"/>
</dbReference>
<feature type="chain" id="PRO_5040408161" description="Plastocyanin-like domain-containing protein" evidence="12">
    <location>
        <begin position="25"/>
        <end position="574"/>
    </location>
</feature>
<dbReference type="GO" id="GO:0016036">
    <property type="term" value="P:cellular response to phosphate starvation"/>
    <property type="evidence" value="ECO:0007669"/>
    <property type="project" value="InterPro"/>
</dbReference>
<evidence type="ECO:0000313" key="15">
    <source>
        <dbReference type="Proteomes" id="UP001151287"/>
    </source>
</evidence>
<dbReference type="Proteomes" id="UP001151287">
    <property type="component" value="Unassembled WGS sequence"/>
</dbReference>
<dbReference type="GO" id="GO:0005507">
    <property type="term" value="F:copper ion binding"/>
    <property type="evidence" value="ECO:0007669"/>
    <property type="project" value="InterPro"/>
</dbReference>
<dbReference type="InterPro" id="IPR011706">
    <property type="entry name" value="Cu-oxidase_C"/>
</dbReference>
<evidence type="ECO:0000313" key="14">
    <source>
        <dbReference type="EMBL" id="KAJ1690696.1"/>
    </source>
</evidence>
<keyword evidence="4" id="KW-0479">Metal-binding</keyword>
<evidence type="ECO:0000259" key="13">
    <source>
        <dbReference type="Pfam" id="PF07731"/>
    </source>
</evidence>
<dbReference type="CDD" id="cd13891">
    <property type="entry name" value="CuRO_3_CotA_like"/>
    <property type="match status" value="1"/>
</dbReference>
<dbReference type="FunFam" id="2.60.40.420:FF:000081">
    <property type="entry name" value="Spore coat protein A"/>
    <property type="match status" value="1"/>
</dbReference>
<proteinExistence type="inferred from homology"/>
<name>A0A9Q0CB88_9POAL</name>
<evidence type="ECO:0000256" key="12">
    <source>
        <dbReference type="SAM" id="SignalP"/>
    </source>
</evidence>
<evidence type="ECO:0000256" key="1">
    <source>
        <dbReference type="ARBA" id="ARBA00001935"/>
    </source>
</evidence>
<gene>
    <name evidence="14" type="ORF">LUZ63_014851</name>
</gene>
<dbReference type="EMBL" id="JAMQYH010000004">
    <property type="protein sequence ID" value="KAJ1690696.1"/>
    <property type="molecule type" value="Genomic_DNA"/>
</dbReference>
<comment type="function">
    <text evidence="11">Multicopper oxidase that may play a role in the maintenance of inorganic phosphate homeostasis.</text>
</comment>
<dbReference type="GO" id="GO:0005789">
    <property type="term" value="C:endoplasmic reticulum membrane"/>
    <property type="evidence" value="ECO:0007669"/>
    <property type="project" value="UniProtKB-SubCell"/>
</dbReference>
<keyword evidence="7" id="KW-0560">Oxidoreductase</keyword>
<keyword evidence="9" id="KW-0472">Membrane</keyword>
<organism evidence="14 15">
    <name type="scientific">Rhynchospora breviuscula</name>
    <dbReference type="NCBI Taxonomy" id="2022672"/>
    <lineage>
        <taxon>Eukaryota</taxon>
        <taxon>Viridiplantae</taxon>
        <taxon>Streptophyta</taxon>
        <taxon>Embryophyta</taxon>
        <taxon>Tracheophyta</taxon>
        <taxon>Spermatophyta</taxon>
        <taxon>Magnoliopsida</taxon>
        <taxon>Liliopsida</taxon>
        <taxon>Poales</taxon>
        <taxon>Cyperaceae</taxon>
        <taxon>Cyperoideae</taxon>
        <taxon>Rhynchosporeae</taxon>
        <taxon>Rhynchospora</taxon>
    </lineage>
</organism>
<dbReference type="OrthoDB" id="262547at2759"/>